<name>A0A5M9ZEN1_9BIFI</name>
<dbReference type="Gene3D" id="2.130.10.10">
    <property type="entry name" value="YVTN repeat-like/Quinoprotein amine dehydrogenase"/>
    <property type="match status" value="2"/>
</dbReference>
<dbReference type="InterPro" id="IPR035897">
    <property type="entry name" value="Toll_tir_struct_dom_sf"/>
</dbReference>
<keyword evidence="4" id="KW-0675">Receptor</keyword>
<reference evidence="4 5" key="1">
    <citation type="journal article" date="2019" name="Syst. Appl. Microbiol.">
        <title>Characterization of Bifidobacterium species in feaces of the Egyptian fruit bat: Description of B. vespertilionis sp. nov. and B. rousetti sp. nov.</title>
        <authorList>
            <person name="Modesto M."/>
            <person name="Satti M."/>
            <person name="Watanabe K."/>
            <person name="Puglisi E."/>
            <person name="Morelli L."/>
            <person name="Huang C.-H."/>
            <person name="Liou J.-S."/>
            <person name="Miyashita M."/>
            <person name="Tamura T."/>
            <person name="Saito S."/>
            <person name="Mori K."/>
            <person name="Huang L."/>
            <person name="Sciavilla P."/>
            <person name="Sandri C."/>
            <person name="Spiezio C."/>
            <person name="Vitali F."/>
            <person name="Cavalieri D."/>
            <person name="Perpetuini G."/>
            <person name="Tofalo R."/>
            <person name="Bonetti A."/>
            <person name="Arita M."/>
            <person name="Mattarelli P."/>
        </authorList>
    </citation>
    <scope>NUCLEOTIDE SEQUENCE [LARGE SCALE GENOMIC DNA]</scope>
    <source>
        <strain evidence="4 5">RST27</strain>
    </source>
</reference>
<proteinExistence type="predicted"/>
<dbReference type="AlphaFoldDB" id="A0A5M9ZEN1"/>
<accession>A0A5M9ZEN1</accession>
<sequence>MRYIFISYSRQRSAVVDALTSRLNQEGVDVWRDTASLPAGVNWKRQVNDAIRGADLVVMCTSPEWYDSRACQEEGDCAGYYHRPHVEIPVDAAERDLDRAVNAVVAALAAVTAEDRLVSDIEVSAGAWLEGGARSRDLARGRYLKELNRVFGRGRGVVTDAARRYLIRSIRHRRIKRIMAALAVMVVILAILIPWNLKTQMDTIGRLETESRVISSHRRALDAAMGEGPYEALKTVLAFPKDGRFNSTDYLTELHTALSVKTPVERGTVSDSRYEDFSFSHPRGAMASSSDRVRTANVGADGSVSIRRSGTSGAAEGEVGVLSVSDLGVGRARMVAFSPDGLYLAALAERGIVIIDPRLASVVMTLSGADVSGAGNITWNGDGSRIAVELSDGTVDVWEVRSRTEVVSRTDLWIVGGTSFDGGRKAAFLGRDGRIVVVDGGSGKVESTETALASEDVDAYEITGGPESDKVYVIAQRGDDYALYGVDLASHKTSRFEVSDQCQPGHVAQDAKGVVIDCGSKIAVLRVDTGAIVDTIDGYPNVSALGVNGEGRVFVGIGSGAIGVGQIGSSGSGKLRLAADGRIMGAFIGECPGGVVQAIAAGADRALAVGNGTTVGNCSRSLRPSNDRWAGGAWTIGAGLMPYTTDATSAQSRAVAISPDGSQFAVGLSNGAIALLRADMQPGWAWREQPGEMRGVVYSPDGNYVFGATREGLIVRVPSYPESFTVKDMRAQARAVLDRARRLGLCDVK</sequence>
<evidence type="ECO:0000313" key="4">
    <source>
        <dbReference type="EMBL" id="KAA8817600.1"/>
    </source>
</evidence>
<dbReference type="SUPFAM" id="SSF101908">
    <property type="entry name" value="Putative isomerase YbhE"/>
    <property type="match status" value="1"/>
</dbReference>
<evidence type="ECO:0000256" key="2">
    <source>
        <dbReference type="SAM" id="Phobius"/>
    </source>
</evidence>
<dbReference type="SUPFAM" id="SSF52200">
    <property type="entry name" value="Toll/Interleukin receptor TIR domain"/>
    <property type="match status" value="1"/>
</dbReference>
<dbReference type="InterPro" id="IPR000157">
    <property type="entry name" value="TIR_dom"/>
</dbReference>
<comment type="caution">
    <text evidence="4">The sequence shown here is derived from an EMBL/GenBank/DDBJ whole genome shotgun (WGS) entry which is preliminary data.</text>
</comment>
<keyword evidence="2" id="KW-1133">Transmembrane helix</keyword>
<dbReference type="InterPro" id="IPR001680">
    <property type="entry name" value="WD40_rpt"/>
</dbReference>
<evidence type="ECO:0000256" key="1">
    <source>
        <dbReference type="PROSITE-ProRule" id="PRU00221"/>
    </source>
</evidence>
<dbReference type="RefSeq" id="WP_150393751.1">
    <property type="nucleotide sequence ID" value="NZ_RZJP01000001.1"/>
</dbReference>
<dbReference type="PROSITE" id="PS50082">
    <property type="entry name" value="WD_REPEATS_2"/>
    <property type="match status" value="1"/>
</dbReference>
<dbReference type="EMBL" id="RZJP01000001">
    <property type="protein sequence ID" value="KAA8817600.1"/>
    <property type="molecule type" value="Genomic_DNA"/>
</dbReference>
<dbReference type="Gene3D" id="3.40.50.10140">
    <property type="entry name" value="Toll/interleukin-1 receptor homology (TIR) domain"/>
    <property type="match status" value="1"/>
</dbReference>
<dbReference type="Pfam" id="PF13676">
    <property type="entry name" value="TIR_2"/>
    <property type="match status" value="1"/>
</dbReference>
<keyword evidence="2" id="KW-0472">Membrane</keyword>
<evidence type="ECO:0000313" key="5">
    <source>
        <dbReference type="Proteomes" id="UP000326060"/>
    </source>
</evidence>
<keyword evidence="1" id="KW-0853">WD repeat</keyword>
<evidence type="ECO:0000259" key="3">
    <source>
        <dbReference type="Pfam" id="PF13676"/>
    </source>
</evidence>
<gene>
    <name evidence="4" type="ORF">EMB92_03380</name>
</gene>
<dbReference type="InterPro" id="IPR015943">
    <property type="entry name" value="WD40/YVTN_repeat-like_dom_sf"/>
</dbReference>
<keyword evidence="2" id="KW-0812">Transmembrane</keyword>
<dbReference type="GO" id="GO:0007165">
    <property type="term" value="P:signal transduction"/>
    <property type="evidence" value="ECO:0007669"/>
    <property type="project" value="InterPro"/>
</dbReference>
<organism evidence="4 5">
    <name type="scientific">Bifidobacterium callitrichos</name>
    <dbReference type="NCBI Taxonomy" id="762209"/>
    <lineage>
        <taxon>Bacteria</taxon>
        <taxon>Bacillati</taxon>
        <taxon>Actinomycetota</taxon>
        <taxon>Actinomycetes</taxon>
        <taxon>Bifidobacteriales</taxon>
        <taxon>Bifidobacteriaceae</taxon>
        <taxon>Bifidobacterium</taxon>
    </lineage>
</organism>
<feature type="transmembrane region" description="Helical" evidence="2">
    <location>
        <begin position="178"/>
        <end position="197"/>
    </location>
</feature>
<feature type="domain" description="TIR" evidence="3">
    <location>
        <begin position="4"/>
        <end position="78"/>
    </location>
</feature>
<protein>
    <submittedName>
        <fullName evidence="4">Toll/interleukin-1 receptor domain-containing protein</fullName>
    </submittedName>
</protein>
<feature type="repeat" description="WD" evidence="1">
    <location>
        <begin position="377"/>
        <end position="408"/>
    </location>
</feature>
<dbReference type="Proteomes" id="UP000326060">
    <property type="component" value="Unassembled WGS sequence"/>
</dbReference>